<reference evidence="1 2" key="1">
    <citation type="submission" date="2019-07" db="EMBL/GenBank/DDBJ databases">
        <title>Whole genome shotgun sequence of Brevifollis gellanilyticus NBRC 108608.</title>
        <authorList>
            <person name="Hosoyama A."/>
            <person name="Uohara A."/>
            <person name="Ohji S."/>
            <person name="Ichikawa N."/>
        </authorList>
    </citation>
    <scope>NUCLEOTIDE SEQUENCE [LARGE SCALE GENOMIC DNA]</scope>
    <source>
        <strain evidence="1 2">NBRC 108608</strain>
    </source>
</reference>
<dbReference type="EMBL" id="BKAG01000009">
    <property type="protein sequence ID" value="GEP42317.1"/>
    <property type="molecule type" value="Genomic_DNA"/>
</dbReference>
<name>A0A512M6F5_9BACT</name>
<dbReference type="AlphaFoldDB" id="A0A512M6F5"/>
<protein>
    <submittedName>
        <fullName evidence="1">Uncharacterized protein</fullName>
    </submittedName>
</protein>
<organism evidence="1 2">
    <name type="scientific">Brevifollis gellanilyticus</name>
    <dbReference type="NCBI Taxonomy" id="748831"/>
    <lineage>
        <taxon>Bacteria</taxon>
        <taxon>Pseudomonadati</taxon>
        <taxon>Verrucomicrobiota</taxon>
        <taxon>Verrucomicrobiia</taxon>
        <taxon>Verrucomicrobiales</taxon>
        <taxon>Verrucomicrobiaceae</taxon>
    </lineage>
</organism>
<comment type="caution">
    <text evidence="1">The sequence shown here is derived from an EMBL/GenBank/DDBJ whole genome shotgun (WGS) entry which is preliminary data.</text>
</comment>
<accession>A0A512M6F5</accession>
<evidence type="ECO:0000313" key="2">
    <source>
        <dbReference type="Proteomes" id="UP000321577"/>
    </source>
</evidence>
<gene>
    <name evidence="1" type="ORF">BGE01nite_16080</name>
</gene>
<keyword evidence="2" id="KW-1185">Reference proteome</keyword>
<proteinExistence type="predicted"/>
<dbReference type="Proteomes" id="UP000321577">
    <property type="component" value="Unassembled WGS sequence"/>
</dbReference>
<sequence length="194" mass="21302">MTTPLPAMSTPPQTDRFGLSSVLENIAATTLKHLRQGGYVSEDEGEALLTTYRSKLGSNTSPAPDFLHFIAETQAQKHTLTVDGEVARMQKVLRSSLNDRVHYWTFGPLSGKPSSLYDHCPDLRRICTVLRCPATLAGETSIVHVASINPVTALVASFLIGQELGRASEGESPFIFTFLTDLPSWQTLMQRHFA</sequence>
<evidence type="ECO:0000313" key="1">
    <source>
        <dbReference type="EMBL" id="GEP42317.1"/>
    </source>
</evidence>